<proteinExistence type="inferred from homology"/>
<dbReference type="EMBL" id="SJSN01000031">
    <property type="protein sequence ID" value="TCC98134.1"/>
    <property type="molecule type" value="Genomic_DNA"/>
</dbReference>
<dbReference type="Pfam" id="PF01725">
    <property type="entry name" value="Ham1p_like"/>
    <property type="match status" value="1"/>
</dbReference>
<dbReference type="InterPro" id="IPR002637">
    <property type="entry name" value="RdgB/HAM1"/>
</dbReference>
<comment type="caution">
    <text evidence="4">The sequence shown here is derived from an EMBL/GenBank/DDBJ whole genome shotgun (WGS) entry which is preliminary data.</text>
</comment>
<dbReference type="OrthoDB" id="9807456at2"/>
<name>A0A4R0NHB2_9SPHI</name>
<evidence type="ECO:0000256" key="2">
    <source>
        <dbReference type="ARBA" id="ARBA00022801"/>
    </source>
</evidence>
<evidence type="ECO:0000256" key="1">
    <source>
        <dbReference type="ARBA" id="ARBA00008023"/>
    </source>
</evidence>
<dbReference type="GO" id="GO:0047429">
    <property type="term" value="F:nucleoside triphosphate diphosphatase activity"/>
    <property type="evidence" value="ECO:0007669"/>
    <property type="project" value="InterPro"/>
</dbReference>
<dbReference type="GO" id="GO:0005829">
    <property type="term" value="C:cytosol"/>
    <property type="evidence" value="ECO:0007669"/>
    <property type="project" value="TreeGrafter"/>
</dbReference>
<dbReference type="GO" id="GO:0009143">
    <property type="term" value="P:nucleoside triphosphate catabolic process"/>
    <property type="evidence" value="ECO:0007669"/>
    <property type="project" value="InterPro"/>
</dbReference>
<dbReference type="Gene3D" id="3.90.950.10">
    <property type="match status" value="1"/>
</dbReference>
<protein>
    <submittedName>
        <fullName evidence="4">Non-canonical purine NTP pyrophosphatase</fullName>
    </submittedName>
</protein>
<keyword evidence="5" id="KW-1185">Reference proteome</keyword>
<dbReference type="Proteomes" id="UP000291485">
    <property type="component" value="Unassembled WGS sequence"/>
</dbReference>
<comment type="similarity">
    <text evidence="1">Belongs to the HAM1 NTPase family.</text>
</comment>
<dbReference type="PANTHER" id="PTHR11067:SF9">
    <property type="entry name" value="INOSINE TRIPHOSPHATE PYROPHOSPHATASE"/>
    <property type="match status" value="1"/>
</dbReference>
<dbReference type="SUPFAM" id="SSF52972">
    <property type="entry name" value="ITPase-like"/>
    <property type="match status" value="1"/>
</dbReference>
<evidence type="ECO:0000256" key="3">
    <source>
        <dbReference type="ARBA" id="ARBA00023080"/>
    </source>
</evidence>
<organism evidence="4 5">
    <name type="scientific">Pedobacter frigidisoli</name>
    <dbReference type="NCBI Taxonomy" id="2530455"/>
    <lineage>
        <taxon>Bacteria</taxon>
        <taxon>Pseudomonadati</taxon>
        <taxon>Bacteroidota</taxon>
        <taxon>Sphingobacteriia</taxon>
        <taxon>Sphingobacteriales</taxon>
        <taxon>Sphingobacteriaceae</taxon>
        <taxon>Pedobacter</taxon>
    </lineage>
</organism>
<gene>
    <name evidence="4" type="ORF">EZ449_21690</name>
</gene>
<dbReference type="CDD" id="cd00515">
    <property type="entry name" value="HAM1"/>
    <property type="match status" value="1"/>
</dbReference>
<dbReference type="InterPro" id="IPR029001">
    <property type="entry name" value="ITPase-like_fam"/>
</dbReference>
<dbReference type="RefSeq" id="WP_131562862.1">
    <property type="nucleotide sequence ID" value="NZ_SJSN01000031.1"/>
</dbReference>
<sequence length="203" mass="22197">MDIIFATRNPTKTIEIKTMLANYKVRILTLSETCIAGEAIEDGLTLEENASKKVEHAAAQLNDPSWIMADDSGIFITALNGEPGIRSARWAGDTATTEEIMWHTLKQLNGIKDRSAVLETAIVLQSPKGEKFYFNGRTPGWLAESPKTAPKPAMPYTAIFSPDATSKVMAELSIAEQKNVSSRGKAILMVAEFLKNILGADRQ</sequence>
<dbReference type="PANTHER" id="PTHR11067">
    <property type="entry name" value="INOSINE TRIPHOSPHATE PYROPHOSPHATASE/HAM1 PROTEIN"/>
    <property type="match status" value="1"/>
</dbReference>
<dbReference type="AlphaFoldDB" id="A0A4R0NHB2"/>
<dbReference type="GO" id="GO:0009117">
    <property type="term" value="P:nucleotide metabolic process"/>
    <property type="evidence" value="ECO:0007669"/>
    <property type="project" value="UniProtKB-KW"/>
</dbReference>
<accession>A0A4R0NHB2</accession>
<keyword evidence="3" id="KW-0546">Nucleotide metabolism</keyword>
<reference evidence="4 5" key="1">
    <citation type="submission" date="2019-02" db="EMBL/GenBank/DDBJ databases">
        <title>Pedobacter sp. RP-3-11 sp. nov., isolated from Arctic soil.</title>
        <authorList>
            <person name="Dahal R.H."/>
        </authorList>
    </citation>
    <scope>NUCLEOTIDE SEQUENCE [LARGE SCALE GENOMIC DNA]</scope>
    <source>
        <strain evidence="4 5">RP-3-11</strain>
    </source>
</reference>
<keyword evidence="2" id="KW-0378">Hydrolase</keyword>
<evidence type="ECO:0000313" key="4">
    <source>
        <dbReference type="EMBL" id="TCC98134.1"/>
    </source>
</evidence>
<evidence type="ECO:0000313" key="5">
    <source>
        <dbReference type="Proteomes" id="UP000291485"/>
    </source>
</evidence>